<evidence type="ECO:0000256" key="3">
    <source>
        <dbReference type="SAM" id="SignalP"/>
    </source>
</evidence>
<dbReference type="InterPro" id="IPR004890">
    <property type="entry name" value="Lipoprotein_10_C"/>
</dbReference>
<feature type="domain" description="Mycoplasma lipoprotein C-terminal" evidence="4">
    <location>
        <begin position="446"/>
        <end position="514"/>
    </location>
</feature>
<dbReference type="RefSeq" id="WP_307443780.1">
    <property type="nucleotide sequence ID" value="NZ_JAUSWP010000001.1"/>
</dbReference>
<reference evidence="5" key="1">
    <citation type="submission" date="2023-07" db="EMBL/GenBank/DDBJ databases">
        <title>Genomic Encyclopedia of Type Strains, Phase IV (KMG-IV): sequencing the most valuable type-strain genomes for metagenomic binning, comparative biology and taxonomic classification.</title>
        <authorList>
            <person name="Goeker M."/>
        </authorList>
    </citation>
    <scope>NUCLEOTIDE SEQUENCE [LARGE SCALE GENOMIC DNA]</scope>
    <source>
        <strain evidence="5">DSM 22019</strain>
    </source>
</reference>
<accession>A0ABU0ND73</accession>
<comment type="similarity">
    <text evidence="1">Belongs to the MG185/MG260 family.</text>
</comment>
<evidence type="ECO:0000256" key="1">
    <source>
        <dbReference type="ARBA" id="ARBA00009031"/>
    </source>
</evidence>
<proteinExistence type="inferred from homology"/>
<evidence type="ECO:0000256" key="2">
    <source>
        <dbReference type="SAM" id="Coils"/>
    </source>
</evidence>
<dbReference type="EMBL" id="JAUSWP010000001">
    <property type="protein sequence ID" value="MDQ0567399.1"/>
    <property type="molecule type" value="Genomic_DNA"/>
</dbReference>
<evidence type="ECO:0000259" key="4">
    <source>
        <dbReference type="Pfam" id="PF03202"/>
    </source>
</evidence>
<dbReference type="Proteomes" id="UP001236620">
    <property type="component" value="Unassembled WGS sequence"/>
</dbReference>
<dbReference type="PROSITE" id="PS51257">
    <property type="entry name" value="PROKAR_LIPOPROTEIN"/>
    <property type="match status" value="1"/>
</dbReference>
<keyword evidence="2" id="KW-0175">Coiled coil</keyword>
<dbReference type="NCBIfam" id="NF045826">
    <property type="entry name" value="lipo_P68"/>
    <property type="match status" value="1"/>
</dbReference>
<dbReference type="Pfam" id="PF03202">
    <property type="entry name" value="Lipoprotein_10"/>
    <property type="match status" value="1"/>
</dbReference>
<keyword evidence="6" id="KW-1185">Reference proteome</keyword>
<feature type="chain" id="PRO_5045370656" description="Mycoplasma lipoprotein C-terminal domain-containing protein" evidence="3">
    <location>
        <begin position="24"/>
        <end position="613"/>
    </location>
</feature>
<gene>
    <name evidence="5" type="ORF">J2Z63_000020</name>
</gene>
<protein>
    <recommendedName>
        <fullName evidence="4">Mycoplasma lipoprotein C-terminal domain-containing protein</fullName>
    </recommendedName>
</protein>
<keyword evidence="3" id="KW-0732">Signal</keyword>
<dbReference type="InterPro" id="IPR054825">
    <property type="entry name" value="P68-like"/>
</dbReference>
<evidence type="ECO:0000313" key="5">
    <source>
        <dbReference type="EMBL" id="MDQ0567399.1"/>
    </source>
</evidence>
<comment type="caution">
    <text evidence="5">The sequence shown here is derived from an EMBL/GenBank/DDBJ whole genome shotgun (WGS) entry which is preliminary data.</text>
</comment>
<feature type="signal peptide" evidence="3">
    <location>
        <begin position="1"/>
        <end position="23"/>
    </location>
</feature>
<sequence>MKKLLLGLSSLVVGSSGMMTAVACYKQQPTSVIFQVAQGQAFPLAIALKPFIKYYNDTFKDEEDFMKVKIQFKDDYEFDGEKVQGHGSFSEFGLIKNAKSNIESGDFKKVPNIILGAQSGAYIINQDKRLLDLSDKGIKKDFFFDKIADLHSVLAGQGVTDKIFNIPFDNADVDALIFNLRLLKKMFEIIQKGGGTISQDSEIIKKSLAIQNKDIPTTSIWAYIDLKTTQENEKPFENFTVNGETFKTIDGVRELAKKFAENIEIKQENKAKITDSTLSGDVLSIDYQEQAFLKELHTKIEDKEKSAFQLDQNKKVKYNLIEDDEFKKEFRSLWENYSQTAKLSIRHNVGASTKAFHAIKYMKNGTEEWGSWQVLKFQSAMSFAASVGAYQNKISTITKSHPYLGKVQEGKDEEFYKTNAGESDVYMTTQVTKTKSSKHEIFNEGGSSIIPIDSRNDKVNRATKKFLEWFYKGKNKIGSTQEENNWYTFARTSGYVMPLKDVVKNETLETFKKQIQELEQKIEGKKDKELVENKELSSLHFKLNMLRSSSISLESLLKLNDEKTVAKAMVTDDKSAQMVRSISTALLNQTTDKKSEIIEFNKLLADLESKKLQ</sequence>
<feature type="coiled-coil region" evidence="2">
    <location>
        <begin position="508"/>
        <end position="535"/>
    </location>
</feature>
<organism evidence="5 6">
    <name type="scientific">Mycoplasma yeatsii</name>
    <dbReference type="NCBI Taxonomy" id="51365"/>
    <lineage>
        <taxon>Bacteria</taxon>
        <taxon>Bacillati</taxon>
        <taxon>Mycoplasmatota</taxon>
        <taxon>Mollicutes</taxon>
        <taxon>Mycoplasmataceae</taxon>
        <taxon>Mycoplasma</taxon>
    </lineage>
</organism>
<evidence type="ECO:0000313" key="6">
    <source>
        <dbReference type="Proteomes" id="UP001236620"/>
    </source>
</evidence>
<name>A0ABU0ND73_9MOLU</name>